<protein>
    <submittedName>
        <fullName evidence="3">Type 1 glutamine amidotransferase</fullName>
    </submittedName>
</protein>
<keyword evidence="3" id="KW-0808">Transferase</keyword>
<dbReference type="PANTHER" id="PTHR42695:SF5">
    <property type="entry name" value="GLUTAMINE AMIDOTRANSFERASE YLR126C-RELATED"/>
    <property type="match status" value="1"/>
</dbReference>
<keyword evidence="3" id="KW-0315">Glutamine amidotransferase</keyword>
<keyword evidence="4" id="KW-1185">Reference proteome</keyword>
<dbReference type="SUPFAM" id="SSF52317">
    <property type="entry name" value="Class I glutamine amidotransferase-like"/>
    <property type="match status" value="1"/>
</dbReference>
<dbReference type="RefSeq" id="WP_175312357.1">
    <property type="nucleotide sequence ID" value="NZ_JASOYL010000025.1"/>
</dbReference>
<gene>
    <name evidence="3" type="ORF">HP438_12230</name>
</gene>
<keyword evidence="1" id="KW-1133">Transmembrane helix</keyword>
<dbReference type="InterPro" id="IPR017926">
    <property type="entry name" value="GATASE"/>
</dbReference>
<dbReference type="CDD" id="cd01741">
    <property type="entry name" value="GATase1_1"/>
    <property type="match status" value="1"/>
</dbReference>
<name>A0A7Y6B5E0_9SPHN</name>
<dbReference type="GO" id="GO:0005829">
    <property type="term" value="C:cytosol"/>
    <property type="evidence" value="ECO:0007669"/>
    <property type="project" value="TreeGrafter"/>
</dbReference>
<dbReference type="EMBL" id="JABMCH010000064">
    <property type="protein sequence ID" value="NUU47741.1"/>
    <property type="molecule type" value="Genomic_DNA"/>
</dbReference>
<sequence length="280" mass="30414">MPHFLIAQSELPAEREARRRRAGKSSGETYAATLEQIQPGVATTIVSPADDAAPALSTDRLAQFDAVFLTGSPMHVYDDGPAVRHQLDFMRRVFAAGIPSFGSCAGLQIAVAAAGGRIRKMPKRMEAGIARRIFPTEAGRNHPLLAGRPPGWDAPAIHGDEVAELPPGATLLASNAMTHVQAAEVRFDRGIFWGVQYHPELALREIAVAIAAQADDLIEAGLADHEDDVEAWANDLKALHDTPDDPALRWRLGVDGEFAEERLRRREIINFLSNLEALRG</sequence>
<dbReference type="PANTHER" id="PTHR42695">
    <property type="entry name" value="GLUTAMINE AMIDOTRANSFERASE YLR126C-RELATED"/>
    <property type="match status" value="1"/>
</dbReference>
<keyword evidence="1" id="KW-0812">Transmembrane</keyword>
<dbReference type="Gene3D" id="3.40.50.880">
    <property type="match status" value="1"/>
</dbReference>
<dbReference type="Proteomes" id="UP000536441">
    <property type="component" value="Unassembled WGS sequence"/>
</dbReference>
<dbReference type="AlphaFoldDB" id="A0A7Y6B5E0"/>
<evidence type="ECO:0000259" key="2">
    <source>
        <dbReference type="Pfam" id="PF00117"/>
    </source>
</evidence>
<evidence type="ECO:0000313" key="4">
    <source>
        <dbReference type="Proteomes" id="UP000536441"/>
    </source>
</evidence>
<feature type="domain" description="Glutamine amidotransferase" evidence="2">
    <location>
        <begin position="43"/>
        <end position="205"/>
    </location>
</feature>
<dbReference type="InterPro" id="IPR029062">
    <property type="entry name" value="Class_I_gatase-like"/>
</dbReference>
<dbReference type="GO" id="GO:0016740">
    <property type="term" value="F:transferase activity"/>
    <property type="evidence" value="ECO:0007669"/>
    <property type="project" value="UniProtKB-KW"/>
</dbReference>
<proteinExistence type="predicted"/>
<organism evidence="3 4">
    <name type="scientific">Sphingomonas zeae</name>
    <dbReference type="NCBI Taxonomy" id="1646122"/>
    <lineage>
        <taxon>Bacteria</taxon>
        <taxon>Pseudomonadati</taxon>
        <taxon>Pseudomonadota</taxon>
        <taxon>Alphaproteobacteria</taxon>
        <taxon>Sphingomonadales</taxon>
        <taxon>Sphingomonadaceae</taxon>
        <taxon>Sphingomonas</taxon>
    </lineage>
</organism>
<feature type="transmembrane region" description="Helical" evidence="1">
    <location>
        <begin position="93"/>
        <end position="115"/>
    </location>
</feature>
<evidence type="ECO:0000313" key="3">
    <source>
        <dbReference type="EMBL" id="NUU47741.1"/>
    </source>
</evidence>
<dbReference type="InterPro" id="IPR044992">
    <property type="entry name" value="ChyE-like"/>
</dbReference>
<comment type="caution">
    <text evidence="3">The sequence shown here is derived from an EMBL/GenBank/DDBJ whole genome shotgun (WGS) entry which is preliminary data.</text>
</comment>
<dbReference type="PROSITE" id="PS51273">
    <property type="entry name" value="GATASE_TYPE_1"/>
    <property type="match status" value="1"/>
</dbReference>
<accession>A0A7Y6B5E0</accession>
<dbReference type="Pfam" id="PF00117">
    <property type="entry name" value="GATase"/>
    <property type="match status" value="1"/>
</dbReference>
<reference evidence="3 4" key="1">
    <citation type="submission" date="2020-05" db="EMBL/GenBank/DDBJ databases">
        <title>Genome Sequencing of Type Strains.</title>
        <authorList>
            <person name="Lemaire J.F."/>
            <person name="Inderbitzin P."/>
            <person name="Gregorio O.A."/>
            <person name="Collins S.B."/>
            <person name="Wespe N."/>
            <person name="Knight-Connoni V."/>
        </authorList>
    </citation>
    <scope>NUCLEOTIDE SEQUENCE [LARGE SCALE GENOMIC DNA]</scope>
    <source>
        <strain evidence="3 4">DSM 100049</strain>
    </source>
</reference>
<keyword evidence="1" id="KW-0472">Membrane</keyword>
<evidence type="ECO:0000256" key="1">
    <source>
        <dbReference type="SAM" id="Phobius"/>
    </source>
</evidence>